<feature type="domain" description="Transglutaminase-like" evidence="2">
    <location>
        <begin position="45"/>
        <end position="108"/>
    </location>
</feature>
<organism evidence="3 4">
    <name type="scientific">Ophiophagus hannah</name>
    <name type="common">King cobra</name>
    <name type="synonym">Naja hannah</name>
    <dbReference type="NCBI Taxonomy" id="8665"/>
    <lineage>
        <taxon>Eukaryota</taxon>
        <taxon>Metazoa</taxon>
        <taxon>Chordata</taxon>
        <taxon>Craniata</taxon>
        <taxon>Vertebrata</taxon>
        <taxon>Euteleostomi</taxon>
        <taxon>Lepidosauria</taxon>
        <taxon>Squamata</taxon>
        <taxon>Bifurcata</taxon>
        <taxon>Unidentata</taxon>
        <taxon>Episquamata</taxon>
        <taxon>Toxicofera</taxon>
        <taxon>Serpentes</taxon>
        <taxon>Colubroidea</taxon>
        <taxon>Elapidae</taxon>
        <taxon>Elapinae</taxon>
        <taxon>Ophiophagus</taxon>
    </lineage>
</organism>
<dbReference type="SMART" id="SM00460">
    <property type="entry name" value="TGc"/>
    <property type="match status" value="1"/>
</dbReference>
<dbReference type="Proteomes" id="UP000018936">
    <property type="component" value="Unassembled WGS sequence"/>
</dbReference>
<dbReference type="PANTHER" id="PTHR11590:SF36">
    <property type="entry name" value="PROTEIN-GLUTAMINE GAMMA-GLUTAMYLTRANSFERASE E"/>
    <property type="match status" value="1"/>
</dbReference>
<keyword evidence="4" id="KW-1185">Reference proteome</keyword>
<evidence type="ECO:0000256" key="1">
    <source>
        <dbReference type="SAM" id="MobiDB-lite"/>
    </source>
</evidence>
<feature type="compositionally biased region" description="Polar residues" evidence="1">
    <location>
        <begin position="7"/>
        <end position="19"/>
    </location>
</feature>
<evidence type="ECO:0000313" key="3">
    <source>
        <dbReference type="EMBL" id="ETE56451.1"/>
    </source>
</evidence>
<dbReference type="PANTHER" id="PTHR11590">
    <property type="entry name" value="PROTEIN-GLUTAMINE GAMMA-GLUTAMYLTRANSFERASE"/>
    <property type="match status" value="1"/>
</dbReference>
<sequence length="108" mass="11933">MEEVNSNDDSGVLQGNWSGNYDGGENPSSWTGSVDILRKWKNSGFRPVRYGQCWVFAGVLNTVLRCLGIPSRPISNFNSAHDTDMTLTVDVYYDGQGNPLNIASDSIW</sequence>
<dbReference type="InterPro" id="IPR002931">
    <property type="entry name" value="Transglutaminase-like"/>
</dbReference>
<protein>
    <submittedName>
        <fullName evidence="3">Protein-glutamine gamma-glutamyltransferase E</fullName>
    </submittedName>
</protein>
<proteinExistence type="predicted"/>
<evidence type="ECO:0000313" key="4">
    <source>
        <dbReference type="Proteomes" id="UP000018936"/>
    </source>
</evidence>
<name>V8N3J6_OPHHA</name>
<dbReference type="GO" id="GO:0003810">
    <property type="term" value="F:protein-glutamine gamma-glutamyltransferase activity"/>
    <property type="evidence" value="ECO:0007669"/>
    <property type="project" value="TreeGrafter"/>
</dbReference>
<dbReference type="InterPro" id="IPR013808">
    <property type="entry name" value="Transglutaminase_AS"/>
</dbReference>
<reference evidence="3 4" key="1">
    <citation type="journal article" date="2013" name="Proc. Natl. Acad. Sci. U.S.A.">
        <title>The king cobra genome reveals dynamic gene evolution and adaptation in the snake venom system.</title>
        <authorList>
            <person name="Vonk F.J."/>
            <person name="Casewell N.R."/>
            <person name="Henkel C.V."/>
            <person name="Heimberg A.M."/>
            <person name="Jansen H.J."/>
            <person name="McCleary R.J."/>
            <person name="Kerkkamp H.M."/>
            <person name="Vos R.A."/>
            <person name="Guerreiro I."/>
            <person name="Calvete J.J."/>
            <person name="Wuster W."/>
            <person name="Woods A.E."/>
            <person name="Logan J.M."/>
            <person name="Harrison R.A."/>
            <person name="Castoe T.A."/>
            <person name="de Koning A.P."/>
            <person name="Pollock D.D."/>
            <person name="Yandell M."/>
            <person name="Calderon D."/>
            <person name="Renjifo C."/>
            <person name="Currier R.B."/>
            <person name="Salgado D."/>
            <person name="Pla D."/>
            <person name="Sanz L."/>
            <person name="Hyder A.S."/>
            <person name="Ribeiro J.M."/>
            <person name="Arntzen J.W."/>
            <person name="van den Thillart G.E."/>
            <person name="Boetzer M."/>
            <person name="Pirovano W."/>
            <person name="Dirks R.P."/>
            <person name="Spaink H.P."/>
            <person name="Duboule D."/>
            <person name="McGlinn E."/>
            <person name="Kini R.M."/>
            <person name="Richardson M.K."/>
        </authorList>
    </citation>
    <scope>NUCLEOTIDE SEQUENCE</scope>
    <source>
        <tissue evidence="3">Blood</tissue>
    </source>
</reference>
<dbReference type="Gene3D" id="3.90.260.10">
    <property type="entry name" value="Transglutaminase-like"/>
    <property type="match status" value="1"/>
</dbReference>
<gene>
    <name evidence="3" type="primary">Tgm3</name>
    <name evidence="3" type="ORF">L345_17838</name>
</gene>
<dbReference type="AlphaFoldDB" id="V8N3J6"/>
<dbReference type="EMBL" id="AZIM01021717">
    <property type="protein sequence ID" value="ETE56451.1"/>
    <property type="molecule type" value="Genomic_DNA"/>
</dbReference>
<accession>V8N3J6</accession>
<comment type="caution">
    <text evidence="3">The sequence shown here is derived from an EMBL/GenBank/DDBJ whole genome shotgun (WGS) entry which is preliminary data.</text>
</comment>
<dbReference type="Pfam" id="PF01841">
    <property type="entry name" value="Transglut_core"/>
    <property type="match status" value="1"/>
</dbReference>
<evidence type="ECO:0000259" key="2">
    <source>
        <dbReference type="SMART" id="SM00460"/>
    </source>
</evidence>
<feature type="non-terminal residue" evidence="3">
    <location>
        <position position="1"/>
    </location>
</feature>
<dbReference type="InterPro" id="IPR050779">
    <property type="entry name" value="Transglutaminase"/>
</dbReference>
<dbReference type="PROSITE" id="PS00547">
    <property type="entry name" value="TRANSGLUTAMINASES"/>
    <property type="match status" value="1"/>
</dbReference>
<dbReference type="OrthoDB" id="437511at2759"/>
<keyword evidence="3" id="KW-0808">Transferase</keyword>
<feature type="region of interest" description="Disordered" evidence="1">
    <location>
        <begin position="1"/>
        <end position="28"/>
    </location>
</feature>
<dbReference type="SUPFAM" id="SSF54001">
    <property type="entry name" value="Cysteine proteinases"/>
    <property type="match status" value="1"/>
</dbReference>
<dbReference type="InterPro" id="IPR036985">
    <property type="entry name" value="Transglutaminase-like_sf"/>
</dbReference>
<dbReference type="InterPro" id="IPR038765">
    <property type="entry name" value="Papain-like_cys_pep_sf"/>
</dbReference>